<comment type="caution">
    <text evidence="2">The sequence shown here is derived from an EMBL/GenBank/DDBJ whole genome shotgun (WGS) entry which is preliminary data.</text>
</comment>
<evidence type="ECO:0000256" key="1">
    <source>
        <dbReference type="SAM" id="SignalP"/>
    </source>
</evidence>
<name>A0ABW3J0F9_9FLAO</name>
<protein>
    <submittedName>
        <fullName evidence="2">T9SS sorting signal type C domain-containing protein</fullName>
    </submittedName>
</protein>
<feature type="chain" id="PRO_5046007820" evidence="1">
    <location>
        <begin position="23"/>
        <end position="1421"/>
    </location>
</feature>
<feature type="signal peptide" evidence="1">
    <location>
        <begin position="1"/>
        <end position="22"/>
    </location>
</feature>
<dbReference type="NCBIfam" id="NF033708">
    <property type="entry name" value="T9SS_Cterm_ChiA"/>
    <property type="match status" value="1"/>
</dbReference>
<organism evidence="2 3">
    <name type="scientific">Flavobacterium myungsuense</name>
    <dbReference type="NCBI Taxonomy" id="651823"/>
    <lineage>
        <taxon>Bacteria</taxon>
        <taxon>Pseudomonadati</taxon>
        <taxon>Bacteroidota</taxon>
        <taxon>Flavobacteriia</taxon>
        <taxon>Flavobacteriales</taxon>
        <taxon>Flavobacteriaceae</taxon>
        <taxon>Flavobacterium</taxon>
    </lineage>
</organism>
<reference evidence="3" key="1">
    <citation type="journal article" date="2019" name="Int. J. Syst. Evol. Microbiol.">
        <title>The Global Catalogue of Microorganisms (GCM) 10K type strain sequencing project: providing services to taxonomists for standard genome sequencing and annotation.</title>
        <authorList>
            <consortium name="The Broad Institute Genomics Platform"/>
            <consortium name="The Broad Institute Genome Sequencing Center for Infectious Disease"/>
            <person name="Wu L."/>
            <person name="Ma J."/>
        </authorList>
    </citation>
    <scope>NUCLEOTIDE SEQUENCE [LARGE SCALE GENOMIC DNA]</scope>
    <source>
        <strain evidence="3">CECT 7649</strain>
    </source>
</reference>
<gene>
    <name evidence="2" type="ORF">ACFQ0S_02765</name>
</gene>
<dbReference type="RefSeq" id="WP_379753869.1">
    <property type="nucleotide sequence ID" value="NZ_JBHSYB010000011.1"/>
</dbReference>
<keyword evidence="3" id="KW-1185">Reference proteome</keyword>
<evidence type="ECO:0000313" key="2">
    <source>
        <dbReference type="EMBL" id="MFD0983390.1"/>
    </source>
</evidence>
<evidence type="ECO:0000313" key="3">
    <source>
        <dbReference type="Proteomes" id="UP001597051"/>
    </source>
</evidence>
<dbReference type="EMBL" id="JBHTIZ010000006">
    <property type="protein sequence ID" value="MFD0983390.1"/>
    <property type="molecule type" value="Genomic_DNA"/>
</dbReference>
<keyword evidence="1" id="KW-0732">Signal</keyword>
<proteinExistence type="predicted"/>
<accession>A0ABW3J0F9</accession>
<dbReference type="Proteomes" id="UP001597051">
    <property type="component" value="Unassembled WGS sequence"/>
</dbReference>
<sequence length="1421" mass="148724">MKKYVLFLFLLPIVTFGQTVTAGLIAADQTICTGSTPAALTSTTDGTTTSGILSYQWQTNASGSYVTISGATASTYAPPALTATTNYKRRTVADNGGTLTYSSYATPITITVNANLSAGAITPTTAQTFCQGSSGNQLNVAVTGGGTFTRQWGKRSVSGGVITYLSPTGANFTPTLGNLGVGAWFVVCTITPTCGSATVSNEVPVTINPTPTLTGASQAAPVCEGSVATINLTGMLPNTTSTLAYQLAGTPQPDVTGLVSDASGNTSFSIVAPSSLNFRILSITTTSTTPNCITSIGAGTSFPLSVPTITSGSIGTAQTICGGTAPATLTSTLDGTGSGTISYEWQADDGTGYVTISEAITSTYAPPTLTTTTSYKRRTLSTFGGITCYSGYSTPITIKVNILTAGVTGGAATICSGNDRIISQLAPGTATTGVIGRTYEWQANDGTGWDTIPLAIDDNYPTPILTITTSYRRRTVAISGGTTCYSNYATPVTITVNSVDKGKIGTKQSICAGDTPAPLTSVTSGTGVGAITYEWQSRVLPAIFTDILGATGPTYSPGVTTVQTSYRRRAISTLNGLTCVSEFDALTIKVNEPEEGIIGTDQTICSGTTPATLTSIEDGQAPGTITYEWQANDGAGYVTIPSAILSTYTPPALTVTTSYQRRTTGQCAGLPTYSVWTTAVTITVNAVTAGTIGTNQTYCTAATSATLPSTLAGTGSGTITYEWQTNASGSYATIPGATTPIYSPPLLTATTSYQRRTISTLNGVFCNSVYTTPITITIDSNPIAPTISAITNTTCVPFTGTVTLSGLPAIGTWTINPGGITGTGTSNTIKGLSSGTYTFTVTNSNGCVSIASSAAAVASAVTNTWNGTTWSNGTPNNQQSLIFSGNYPSTIDPNVDLYGCSCTVTTGNNVTIKVGRSLFITDQVTVVGTGTLTFENTASLVQVNNVTNSGNINYIRTTTPINKFDYTYWSTPVLPFDLGGISPNTNGEKYYSFDSSINNWKQESITTSMVPGKGYIVRGPQSFNDTTRSAYVAVFNGVPINGTVSISGIVPNAPCLLGNPYPSALDADSFLNTNQNLLEGTLYFWTHNTPIAVGTPNPGTGYFAYSGDDYATYNQTGGTAAAPSSNIGGFNTNIPSGKIATCQGFFGRTKTVAAGFASSTPIVYTNAMRVGVGGISGDNTQFFRTKGTATTSATLVEKHRVWLNLTNEQGAFKQTLVGYITGATNAYESRFDGKSIDGNEFLDFYSINQDMNLTIQGRALPFDENDEVVLGYRCAINGDFTINIDQVDGLLTNQSVFIEDKLTNSITDLKAGNYSFKTTKGTFNDRFVLRYKDKTLGTNDLLAESNVVLVSVRNKQIKINSFAETIDKVTIYDLLGRKIYQKDKVSSDELLVMNFVSSYQTLIVKTTLQNGGTVTNKIFVR</sequence>